<protein>
    <recommendedName>
        <fullName evidence="2">Multifunctional methyltransferase subunit TRM112-like protein</fullName>
    </recommendedName>
    <alternativeName>
        <fullName evidence="3">tRNA methyltransferase 112 homolog</fullName>
    </alternativeName>
</protein>
<dbReference type="GO" id="GO:0046982">
    <property type="term" value="F:protein heterodimerization activity"/>
    <property type="evidence" value="ECO:0007669"/>
    <property type="project" value="InterPro"/>
</dbReference>
<dbReference type="InterPro" id="IPR039127">
    <property type="entry name" value="Trm112"/>
</dbReference>
<dbReference type="SUPFAM" id="SSF158997">
    <property type="entry name" value="Trm112p-like"/>
    <property type="match status" value="1"/>
</dbReference>
<dbReference type="Proteomes" id="UP000663828">
    <property type="component" value="Unassembled WGS sequence"/>
</dbReference>
<proteinExistence type="inferred from homology"/>
<dbReference type="InterPro" id="IPR005651">
    <property type="entry name" value="Trm112-like"/>
</dbReference>
<evidence type="ECO:0000256" key="2">
    <source>
        <dbReference type="ARBA" id="ARBA00019989"/>
    </source>
</evidence>
<dbReference type="GO" id="GO:0070476">
    <property type="term" value="P:rRNA (guanine-N7)-methylation"/>
    <property type="evidence" value="ECO:0007669"/>
    <property type="project" value="TreeGrafter"/>
</dbReference>
<reference evidence="4" key="1">
    <citation type="submission" date="2021-02" db="EMBL/GenBank/DDBJ databases">
        <authorList>
            <person name="Nowell W R."/>
        </authorList>
    </citation>
    <scope>NUCLEOTIDE SEQUENCE</scope>
</reference>
<comment type="similarity">
    <text evidence="1">Belongs to the TRM112 family.</text>
</comment>
<comment type="caution">
    <text evidence="4">The sequence shown here is derived from an EMBL/GenBank/DDBJ whole genome shotgun (WGS) entry which is preliminary data.</text>
</comment>
<accession>A0A815QWM0</accession>
<evidence type="ECO:0000256" key="3">
    <source>
        <dbReference type="ARBA" id="ARBA00030516"/>
    </source>
</evidence>
<gene>
    <name evidence="4" type="ORF">XAT740_LOCUS37854</name>
</gene>
<name>A0A815QWM0_ADIRI</name>
<dbReference type="PANTHER" id="PTHR12773:SF0">
    <property type="entry name" value="MULTIFUNCTIONAL METHYLTRANSFERASE SUBUNIT TRM112-LIKE PROTEIN"/>
    <property type="match status" value="1"/>
</dbReference>
<dbReference type="Gene3D" id="2.20.25.10">
    <property type="match status" value="1"/>
</dbReference>
<evidence type="ECO:0000313" key="4">
    <source>
        <dbReference type="EMBL" id="CAF1468829.1"/>
    </source>
</evidence>
<dbReference type="AlphaFoldDB" id="A0A815QWM0"/>
<organism evidence="4 5">
    <name type="scientific">Adineta ricciae</name>
    <name type="common">Rotifer</name>
    <dbReference type="NCBI Taxonomy" id="249248"/>
    <lineage>
        <taxon>Eukaryota</taxon>
        <taxon>Metazoa</taxon>
        <taxon>Spiralia</taxon>
        <taxon>Gnathifera</taxon>
        <taxon>Rotifera</taxon>
        <taxon>Eurotatoria</taxon>
        <taxon>Bdelloidea</taxon>
        <taxon>Adinetida</taxon>
        <taxon>Adinetidae</taxon>
        <taxon>Adineta</taxon>
    </lineage>
</organism>
<dbReference type="CDD" id="cd21089">
    <property type="entry name" value="Trm112-like"/>
    <property type="match status" value="1"/>
</dbReference>
<sequence>MKLITHNMLTSNILKGVTKGYPLKIHPIKVENTTVDFNRDFIRRILQRIEYDTLRGAVIDLGLKETLPAVMSETMQQDEGFLIRIHKVLLEYEVKEGELVCPETGRKFPICQGIPNMLL</sequence>
<evidence type="ECO:0000256" key="1">
    <source>
        <dbReference type="ARBA" id="ARBA00007980"/>
    </source>
</evidence>
<keyword evidence="5" id="KW-1185">Reference proteome</keyword>
<dbReference type="EMBL" id="CAJNOR010004022">
    <property type="protein sequence ID" value="CAF1468829.1"/>
    <property type="molecule type" value="Genomic_DNA"/>
</dbReference>
<dbReference type="PANTHER" id="PTHR12773">
    <property type="entry name" value="UPF0315 PROTEIN-RELATED"/>
    <property type="match status" value="1"/>
</dbReference>
<dbReference type="Pfam" id="PF03966">
    <property type="entry name" value="Trm112p"/>
    <property type="match status" value="1"/>
</dbReference>
<evidence type="ECO:0000313" key="5">
    <source>
        <dbReference type="Proteomes" id="UP000663828"/>
    </source>
</evidence>
<dbReference type="GO" id="GO:0030488">
    <property type="term" value="P:tRNA methylation"/>
    <property type="evidence" value="ECO:0007669"/>
    <property type="project" value="TreeGrafter"/>
</dbReference>